<evidence type="ECO:0000313" key="4">
    <source>
        <dbReference type="Proteomes" id="UP000031057"/>
    </source>
</evidence>
<dbReference type="Proteomes" id="UP000031057">
    <property type="component" value="Unassembled WGS sequence"/>
</dbReference>
<dbReference type="Pfam" id="PF13193">
    <property type="entry name" value="AMP-binding_C"/>
    <property type="match status" value="1"/>
</dbReference>
<dbReference type="EMBL" id="JTDI01000006">
    <property type="protein sequence ID" value="KHK89867.1"/>
    <property type="molecule type" value="Genomic_DNA"/>
</dbReference>
<dbReference type="InterPro" id="IPR042099">
    <property type="entry name" value="ANL_N_sf"/>
</dbReference>
<dbReference type="SUPFAM" id="SSF56801">
    <property type="entry name" value="Acetyl-CoA synthetase-like"/>
    <property type="match status" value="1"/>
</dbReference>
<dbReference type="STRING" id="1348853.LK12_18340"/>
<gene>
    <name evidence="3" type="ORF">LK12_18340</name>
</gene>
<dbReference type="InterPro" id="IPR000873">
    <property type="entry name" value="AMP-dep_synth/lig_dom"/>
</dbReference>
<dbReference type="PANTHER" id="PTHR24096">
    <property type="entry name" value="LONG-CHAIN-FATTY-ACID--COA LIGASE"/>
    <property type="match status" value="1"/>
</dbReference>
<evidence type="ECO:0000313" key="3">
    <source>
        <dbReference type="EMBL" id="KHK89867.1"/>
    </source>
</evidence>
<dbReference type="Pfam" id="PF00501">
    <property type="entry name" value="AMP-binding"/>
    <property type="match status" value="1"/>
</dbReference>
<evidence type="ECO:0000259" key="1">
    <source>
        <dbReference type="Pfam" id="PF00501"/>
    </source>
</evidence>
<protein>
    <submittedName>
        <fullName evidence="3">Acyl-CoA synthetase</fullName>
    </submittedName>
</protein>
<dbReference type="AlphaFoldDB" id="A0A0B1ZH72"/>
<dbReference type="PANTHER" id="PTHR24096:SF323">
    <property type="entry name" value="BLR3536 PROTEIN"/>
    <property type="match status" value="1"/>
</dbReference>
<name>A0A0B1ZH72_9SPHN</name>
<dbReference type="OrthoDB" id="9803968at2"/>
<dbReference type="InterPro" id="IPR020845">
    <property type="entry name" value="AMP-binding_CS"/>
</dbReference>
<feature type="domain" description="AMP-binding enzyme C-terminal" evidence="2">
    <location>
        <begin position="419"/>
        <end position="497"/>
    </location>
</feature>
<comment type="caution">
    <text evidence="3">The sequence shown here is derived from an EMBL/GenBank/DDBJ whole genome shotgun (WGS) entry which is preliminary data.</text>
</comment>
<proteinExistence type="predicted"/>
<dbReference type="InterPro" id="IPR025110">
    <property type="entry name" value="AMP-bd_C"/>
</dbReference>
<evidence type="ECO:0000259" key="2">
    <source>
        <dbReference type="Pfam" id="PF13193"/>
    </source>
</evidence>
<dbReference type="Gene3D" id="3.30.300.30">
    <property type="match status" value="1"/>
</dbReference>
<accession>A0A0B1ZH72</accession>
<dbReference type="RefSeq" id="WP_039287298.1">
    <property type="nucleotide sequence ID" value="NZ_JTDI01000006.1"/>
</dbReference>
<dbReference type="PROSITE" id="PS00455">
    <property type="entry name" value="AMP_BINDING"/>
    <property type="match status" value="1"/>
</dbReference>
<dbReference type="Gene3D" id="3.40.50.12780">
    <property type="entry name" value="N-terminal domain of ligase-like"/>
    <property type="match status" value="1"/>
</dbReference>
<sequence>MYIRDTAMQHPDKAAAIRPATGETRSYRELEERSNRLAHLLRAKGLTRGDNVAIYLENTLDFFDVVLAGMRTGLYITPINRHLPASEAAYIVDNCDAKALVASAALKDSEELGRLCSHCPVKLSAGGDVPGFEALEKAIAGYPAEPVDNESLGSFMLYSSGTTGRPKGIKRPLPEGDPSAGHPGSIATAQMWNMDAETVYLSPAPLYHAAPAGYTAAVMQGGGTVVVMDKFDAELALSLIDTHHVTHGLFVPTMFVRMLKLPPDVRARYDMSSLRCAIHAAAPCPIDVKRQMIEWWGPVIEEFYSSTEMAGFTRISSEEWLAHPGSVGRSQGLPFHICDDEGRELPIGEPGAIYGEVPELRKFSYHKDEEKTQGATHPEHPLWRSIGDVGYLDEDGYLYLTDRKAFMIISGGVNIYPQQIEDALALHPKVADVAVIGVPNEDLGEEVKAIVEPAEGVEPTPALAEEIRTFVEAKLGRQLTPRSVDFIDEMPRLATGKLNKKVLRAPYWEKAGSPA</sequence>
<dbReference type="InterPro" id="IPR045851">
    <property type="entry name" value="AMP-bd_C_sf"/>
</dbReference>
<organism evidence="3 4">
    <name type="scientific">Novosphingobium malaysiense</name>
    <dbReference type="NCBI Taxonomy" id="1348853"/>
    <lineage>
        <taxon>Bacteria</taxon>
        <taxon>Pseudomonadati</taxon>
        <taxon>Pseudomonadota</taxon>
        <taxon>Alphaproteobacteria</taxon>
        <taxon>Sphingomonadales</taxon>
        <taxon>Sphingomonadaceae</taxon>
        <taxon>Novosphingobium</taxon>
    </lineage>
</organism>
<keyword evidence="4" id="KW-1185">Reference proteome</keyword>
<reference evidence="3 4" key="1">
    <citation type="submission" date="2014-10" db="EMBL/GenBank/DDBJ databases">
        <title>Genome sequence of Novosphingobium malaysiense MUSC 273(T).</title>
        <authorList>
            <person name="Lee L.-H."/>
        </authorList>
    </citation>
    <scope>NUCLEOTIDE SEQUENCE [LARGE SCALE GENOMIC DNA]</scope>
    <source>
        <strain evidence="3 4">MUSC 273</strain>
    </source>
</reference>
<dbReference type="GO" id="GO:0016405">
    <property type="term" value="F:CoA-ligase activity"/>
    <property type="evidence" value="ECO:0007669"/>
    <property type="project" value="TreeGrafter"/>
</dbReference>
<feature type="domain" description="AMP-dependent synthetase/ligase" evidence="1">
    <location>
        <begin position="4"/>
        <end position="354"/>
    </location>
</feature>